<sequence length="212" mass="23297">MKIAIIGATGHAGSAIFKEALKRGHEVTGYVRHPDKSVGILPPDADLIQQDAFTLTREQLTGYDAVIDAFATTVEQAYLHIDLADHLIHELRNTDKPRVIFILGAGSLKNGDQTLYDTLKKDPHAAAFINTPLNQFRELQLLRWTDNVNWLGISPSANFQPGPATAYVRGKDELLKDDSGKSVLNSDTLAVALLDELENPTIKQARFTARNA</sequence>
<dbReference type="InterPro" id="IPR016040">
    <property type="entry name" value="NAD(P)-bd_dom"/>
</dbReference>
<dbReference type="Proteomes" id="UP000032552">
    <property type="component" value="Unassembled WGS sequence"/>
</dbReference>
<evidence type="ECO:0000259" key="1">
    <source>
        <dbReference type="Pfam" id="PF13460"/>
    </source>
</evidence>
<dbReference type="PANTHER" id="PTHR43355">
    <property type="entry name" value="FLAVIN REDUCTASE (NADPH)"/>
    <property type="match status" value="1"/>
</dbReference>
<protein>
    <submittedName>
        <fullName evidence="2">Possible flavin reductase</fullName>
    </submittedName>
</protein>
<gene>
    <name evidence="2" type="ORF">LC0644_2356</name>
</gene>
<reference evidence="3" key="1">
    <citation type="submission" date="2014-05" db="EMBL/GenBank/DDBJ databases">
        <title>Whole genome sequencing of Lactobacillus casei NRIC0644.</title>
        <authorList>
            <person name="Atarashi H."/>
            <person name="Yoshida Y."/>
            <person name="Fujimura S."/>
            <person name="Tanaka N."/>
            <person name="Shiwa Y."/>
            <person name="Yoshikawa H."/>
            <person name="Okada S."/>
            <person name="Nakagawa J."/>
        </authorList>
    </citation>
    <scope>NUCLEOTIDE SEQUENCE [LARGE SCALE GENOMIC DNA]</scope>
    <source>
        <strain evidence="3">NRIC0644</strain>
    </source>
</reference>
<dbReference type="GO" id="GO:0016646">
    <property type="term" value="F:oxidoreductase activity, acting on the CH-NH group of donors, NAD or NADP as acceptor"/>
    <property type="evidence" value="ECO:0007669"/>
    <property type="project" value="TreeGrafter"/>
</dbReference>
<dbReference type="InterPro" id="IPR036291">
    <property type="entry name" value="NAD(P)-bd_dom_sf"/>
</dbReference>
<dbReference type="AlphaFoldDB" id="A0A0C9QDF1"/>
<comment type="caution">
    <text evidence="2">The sequence shown here is derived from an EMBL/GenBank/DDBJ whole genome shotgun (WGS) entry which is preliminary data.</text>
</comment>
<dbReference type="Gene3D" id="3.40.50.720">
    <property type="entry name" value="NAD(P)-binding Rossmann-like Domain"/>
    <property type="match status" value="1"/>
</dbReference>
<organism evidence="2 3">
    <name type="scientific">Lacticaseibacillus paracasei NRIC 0644</name>
    <dbReference type="NCBI Taxonomy" id="1435038"/>
    <lineage>
        <taxon>Bacteria</taxon>
        <taxon>Bacillati</taxon>
        <taxon>Bacillota</taxon>
        <taxon>Bacilli</taxon>
        <taxon>Lactobacillales</taxon>
        <taxon>Lactobacillaceae</taxon>
        <taxon>Lacticaseibacillus</taxon>
    </lineage>
</organism>
<accession>A0A0C9QDF1</accession>
<dbReference type="RefSeq" id="WP_003566819.1">
    <property type="nucleotide sequence ID" value="NZ_BAYM01000248.1"/>
</dbReference>
<proteinExistence type="predicted"/>
<dbReference type="EMBL" id="BAYM01000248">
    <property type="protein sequence ID" value="GAN37767.1"/>
    <property type="molecule type" value="Genomic_DNA"/>
</dbReference>
<evidence type="ECO:0000313" key="3">
    <source>
        <dbReference type="Proteomes" id="UP000032552"/>
    </source>
</evidence>
<feature type="domain" description="NAD(P)-binding" evidence="1">
    <location>
        <begin position="7"/>
        <end position="200"/>
    </location>
</feature>
<dbReference type="GeneID" id="57090525"/>
<dbReference type="SUPFAM" id="SSF51735">
    <property type="entry name" value="NAD(P)-binding Rossmann-fold domains"/>
    <property type="match status" value="1"/>
</dbReference>
<name>A0A0C9QDF1_LACPA</name>
<dbReference type="PANTHER" id="PTHR43355:SF2">
    <property type="entry name" value="FLAVIN REDUCTASE (NADPH)"/>
    <property type="match status" value="1"/>
</dbReference>
<dbReference type="Pfam" id="PF13460">
    <property type="entry name" value="NAD_binding_10"/>
    <property type="match status" value="1"/>
</dbReference>
<evidence type="ECO:0000313" key="2">
    <source>
        <dbReference type="EMBL" id="GAN37767.1"/>
    </source>
</evidence>
<dbReference type="InterPro" id="IPR051606">
    <property type="entry name" value="Polyketide_Oxido-like"/>
</dbReference>